<organism evidence="4 5">
    <name type="scientific">Lederbergia ruris</name>
    <dbReference type="NCBI Taxonomy" id="217495"/>
    <lineage>
        <taxon>Bacteria</taxon>
        <taxon>Bacillati</taxon>
        <taxon>Bacillota</taxon>
        <taxon>Bacilli</taxon>
        <taxon>Bacillales</taxon>
        <taxon>Bacillaceae</taxon>
        <taxon>Lederbergia</taxon>
    </lineage>
</organism>
<feature type="compositionally biased region" description="Acidic residues" evidence="1">
    <location>
        <begin position="95"/>
        <end position="106"/>
    </location>
</feature>
<keyword evidence="2" id="KW-0472">Membrane</keyword>
<name>A0ABQ4KD13_9BACI</name>
<feature type="region of interest" description="Disordered" evidence="1">
    <location>
        <begin position="53"/>
        <end position="128"/>
    </location>
</feature>
<comment type="caution">
    <text evidence="4">The sequence shown here is derived from an EMBL/GenBank/DDBJ whole genome shotgun (WGS) entry which is preliminary data.</text>
</comment>
<protein>
    <recommendedName>
        <fullName evidence="3">DUF1510 domain-containing protein</fullName>
    </recommendedName>
</protein>
<accession>A0ABQ4KD13</accession>
<dbReference type="InterPro" id="IPR009988">
    <property type="entry name" value="DUF1510"/>
</dbReference>
<evidence type="ECO:0000256" key="2">
    <source>
        <dbReference type="SAM" id="Phobius"/>
    </source>
</evidence>
<feature type="domain" description="DUF1510" evidence="3">
    <location>
        <begin position="113"/>
        <end position="206"/>
    </location>
</feature>
<sequence length="214" mass="24438">MPDKFDRINSRYEQRAKRRKTNIILNTLIAIVIILILIVGGSIFLTDSKTEKETKEAAKTEAQIAEKQQSDNKQDKTDEEKETNQEDEANKNSDDQEVIEEDSDEPNVEKVINDPSWEPIGTEQTGDHQYSAEMGTIDWNEKEQAAAYAIGISPDNMTNWWTRKGDDLGNQAVMTVSEASKPNEAYRVYLEWIDGKGWKPTEVKKLIENDRGQE</sequence>
<feature type="compositionally biased region" description="Basic and acidic residues" evidence="1">
    <location>
        <begin position="68"/>
        <end position="94"/>
    </location>
</feature>
<reference evidence="4 5" key="1">
    <citation type="submission" date="2021-03" db="EMBL/GenBank/DDBJ databases">
        <title>Antimicrobial resistance genes in bacteria isolated from Japanese honey, and their potential for conferring macrolide and lincosamide resistance in the American foulbrood pathogen Paenibacillus larvae.</title>
        <authorList>
            <person name="Okamoto M."/>
            <person name="Kumagai M."/>
            <person name="Kanamori H."/>
            <person name="Takamatsu D."/>
        </authorList>
    </citation>
    <scope>NUCLEOTIDE SEQUENCE [LARGE SCALE GENOMIC DNA]</scope>
    <source>
        <strain evidence="4 5">J8TS2</strain>
    </source>
</reference>
<keyword evidence="2" id="KW-1133">Transmembrane helix</keyword>
<dbReference type="Pfam" id="PF07423">
    <property type="entry name" value="DUF1510"/>
    <property type="match status" value="1"/>
</dbReference>
<keyword evidence="2" id="KW-0812">Transmembrane</keyword>
<evidence type="ECO:0000259" key="3">
    <source>
        <dbReference type="Pfam" id="PF07423"/>
    </source>
</evidence>
<gene>
    <name evidence="4" type="ORF">J8TS2_01830</name>
</gene>
<evidence type="ECO:0000313" key="4">
    <source>
        <dbReference type="EMBL" id="GIN55864.1"/>
    </source>
</evidence>
<evidence type="ECO:0000313" key="5">
    <source>
        <dbReference type="Proteomes" id="UP000679950"/>
    </source>
</evidence>
<dbReference type="RefSeq" id="WP_212964944.1">
    <property type="nucleotide sequence ID" value="NZ_BORB01000001.1"/>
</dbReference>
<keyword evidence="5" id="KW-1185">Reference proteome</keyword>
<evidence type="ECO:0000256" key="1">
    <source>
        <dbReference type="SAM" id="MobiDB-lite"/>
    </source>
</evidence>
<dbReference type="Proteomes" id="UP000679950">
    <property type="component" value="Unassembled WGS sequence"/>
</dbReference>
<feature type="transmembrane region" description="Helical" evidence="2">
    <location>
        <begin position="21"/>
        <end position="45"/>
    </location>
</feature>
<proteinExistence type="predicted"/>
<dbReference type="EMBL" id="BORB01000001">
    <property type="protein sequence ID" value="GIN55864.1"/>
    <property type="molecule type" value="Genomic_DNA"/>
</dbReference>